<proteinExistence type="inferred from homology"/>
<evidence type="ECO:0000313" key="6">
    <source>
        <dbReference type="Proteomes" id="UP000095563"/>
    </source>
</evidence>
<gene>
    <name evidence="5" type="ORF">ERS852568_02751</name>
</gene>
<feature type="domain" description="CRISPR associated protein Cas6 C-terminal" evidence="4">
    <location>
        <begin position="119"/>
        <end position="235"/>
    </location>
</feature>
<dbReference type="InterPro" id="IPR045747">
    <property type="entry name" value="CRISPR-assoc_prot_Cas6_N_sf"/>
</dbReference>
<evidence type="ECO:0000313" key="5">
    <source>
        <dbReference type="EMBL" id="CUQ30439.1"/>
    </source>
</evidence>
<protein>
    <submittedName>
        <fullName evidence="5">CRISPR-associated protein cas6</fullName>
    </submittedName>
</protein>
<evidence type="ECO:0000256" key="3">
    <source>
        <dbReference type="ARBA" id="ARBA00023118"/>
    </source>
</evidence>
<dbReference type="EMBL" id="CZBO01000008">
    <property type="protein sequence ID" value="CUQ30439.1"/>
    <property type="molecule type" value="Genomic_DNA"/>
</dbReference>
<dbReference type="PANTHER" id="PTHR36984:SF1">
    <property type="entry name" value="CRISPR-ASSOCIATED ENDORIBONUCLEASE CAS6 1"/>
    <property type="match status" value="1"/>
</dbReference>
<dbReference type="AlphaFoldDB" id="A0A174VH91"/>
<reference evidence="5 6" key="1">
    <citation type="submission" date="2015-09" db="EMBL/GenBank/DDBJ databases">
        <authorList>
            <consortium name="Pathogen Informatics"/>
        </authorList>
    </citation>
    <scope>NUCLEOTIDE SEQUENCE [LARGE SCALE GENOMIC DNA]</scope>
    <source>
        <strain evidence="5 6">2789STDY5834956</strain>
    </source>
</reference>
<dbReference type="CDD" id="cd21140">
    <property type="entry name" value="Cas6_I-like"/>
    <property type="match status" value="1"/>
</dbReference>
<dbReference type="Pfam" id="PF21350">
    <property type="entry name" value="Cas6_I-A"/>
    <property type="match status" value="1"/>
</dbReference>
<dbReference type="Proteomes" id="UP000095563">
    <property type="component" value="Unassembled WGS sequence"/>
</dbReference>
<dbReference type="Gene3D" id="3.30.70.1900">
    <property type="match status" value="1"/>
</dbReference>
<accession>A0A174VH91</accession>
<evidence type="ECO:0000256" key="2">
    <source>
        <dbReference type="ARBA" id="ARBA00022884"/>
    </source>
</evidence>
<organism evidence="5 6">
    <name type="scientific">Clostridium baratii</name>
    <dbReference type="NCBI Taxonomy" id="1561"/>
    <lineage>
        <taxon>Bacteria</taxon>
        <taxon>Bacillati</taxon>
        <taxon>Bacillota</taxon>
        <taxon>Clostridia</taxon>
        <taxon>Eubacteriales</taxon>
        <taxon>Clostridiaceae</taxon>
        <taxon>Clostridium</taxon>
    </lineage>
</organism>
<dbReference type="GO" id="GO:0051607">
    <property type="term" value="P:defense response to virus"/>
    <property type="evidence" value="ECO:0007669"/>
    <property type="project" value="UniProtKB-KW"/>
</dbReference>
<dbReference type="GO" id="GO:0016788">
    <property type="term" value="F:hydrolase activity, acting on ester bonds"/>
    <property type="evidence" value="ECO:0007669"/>
    <property type="project" value="InterPro"/>
</dbReference>
<keyword evidence="3" id="KW-0051">Antiviral defense</keyword>
<comment type="similarity">
    <text evidence="1">Belongs to the CRISPR-associated protein Cas6/Cse3/CasE family.</text>
</comment>
<name>A0A174VH91_9CLOT</name>
<keyword evidence="2" id="KW-0694">RNA-binding</keyword>
<evidence type="ECO:0000259" key="4">
    <source>
        <dbReference type="Pfam" id="PF01881"/>
    </source>
</evidence>
<dbReference type="InterPro" id="IPR049435">
    <property type="entry name" value="Cas_Cas6_C"/>
</dbReference>
<evidence type="ECO:0000256" key="1">
    <source>
        <dbReference type="ARBA" id="ARBA00005937"/>
    </source>
</evidence>
<dbReference type="InterPro" id="IPR010156">
    <property type="entry name" value="CRISPR-assoc_prot_Cas6"/>
</dbReference>
<dbReference type="GO" id="GO:0003723">
    <property type="term" value="F:RNA binding"/>
    <property type="evidence" value="ECO:0007669"/>
    <property type="project" value="UniProtKB-KW"/>
</dbReference>
<dbReference type="Pfam" id="PF01881">
    <property type="entry name" value="Cas_Cas6_C"/>
    <property type="match status" value="1"/>
</dbReference>
<sequence length="242" mass="28439">MNFKNVTIKFATNTEFIVDYNYNYDVMISIYKTLEKFDKNFAEKLHNSKSFKLFNFNLNFKQCNFKKDYISGNKDSFLILNLSGEYEIVSKMVASLTLYGLNLYNLEFGCVNFRINKNHKIYDVNRLYKALTPIFCNNKNFKYLSPYEEEFYNVLVKGLLKKYEIFYGEKYNDEIFIDPLIETISKAGKKLNINSKEFYITAFNINFWIHCNLKMHELINNLGVGSKNSMGFGKVIEVKGGI</sequence>
<dbReference type="Gene3D" id="3.30.70.1890">
    <property type="match status" value="1"/>
</dbReference>
<dbReference type="RefSeq" id="WP_055208766.1">
    <property type="nucleotide sequence ID" value="NZ_CZBO01000008.1"/>
</dbReference>
<dbReference type="NCBIfam" id="TIGR01877">
    <property type="entry name" value="cas_cas6"/>
    <property type="match status" value="1"/>
</dbReference>
<dbReference type="PANTHER" id="PTHR36984">
    <property type="entry name" value="CRISPR-ASSOCIATED ENDORIBONUCLEASE CAS6 1"/>
    <property type="match status" value="1"/>
</dbReference>